<feature type="region of interest" description="Disordered" evidence="2">
    <location>
        <begin position="552"/>
        <end position="621"/>
    </location>
</feature>
<evidence type="ECO:0000313" key="4">
    <source>
        <dbReference type="Proteomes" id="UP001190700"/>
    </source>
</evidence>
<dbReference type="Proteomes" id="UP001190700">
    <property type="component" value="Unassembled WGS sequence"/>
</dbReference>
<gene>
    <name evidence="3" type="ORF">CYMTET_42659</name>
</gene>
<feature type="coiled-coil region" evidence="1">
    <location>
        <begin position="356"/>
        <end position="406"/>
    </location>
</feature>
<feature type="compositionally biased region" description="Pro residues" evidence="2">
    <location>
        <begin position="592"/>
        <end position="615"/>
    </location>
</feature>
<sequence length="689" mass="77683">MQTHETERLSSEQEIWRTRVSMSEQRNSDLENDLKVLTQEWMETSKTLAHTDEKLQEAQRQNTEAKRENLQLAVTNKMHSNVRRRHSMILGDRTAFLGAHPNILLATEPLADATRPHSQSSPGPQLPVTEGKMSELKSLELQLQTTFCQLSEEKMQRINERRIIKDELKHKSSLLDASQRKIARLEQIMGAASPVASDKQTERYQRMVQELVDANLAKIEVEKQMRSWKTSYLIVRSSRDQARENLQQARSETKSITEAALKVVEKGLLHLDKLEALRRRVNVALDEGLPAEIERTPIEFRTGFKSLKVLEVLSSELSAWEYDKDGPMEMVQSDTESIADLTQGMMHRFEGIMFEVLKHKQMAEEAERERAAMLKRQLEASSNSSKQDLLEEIRKLSLRVSETDEELEETRRWAEMLSNQIQGKPTTAMEPEPQSKPVVDCVPESDTSAIASKDSGVESGGSLTATPREEEEDDIAALAEPVRRPVVKKTRTSTFLRSLSGDVDITMARKKAEGAAEQKVRLQARVPVGVLPTGRGTVVNKWMKVLATEKEVQVDLREEGPPPPLLPPTTYDSGSQSSVAQHTTAAQTVDPYPSPYHPPPTPPPARSRTPSPPRSPVQRSSVVRVYSARAGHQAAKQAVTRLRPPQWEAKDVGSQTMEELASFNSELDLMRKPIAKYEAETFKQKIYTN</sequence>
<feature type="coiled-coil region" evidence="1">
    <location>
        <begin position="20"/>
        <end position="75"/>
    </location>
</feature>
<evidence type="ECO:0000256" key="2">
    <source>
        <dbReference type="SAM" id="MobiDB-lite"/>
    </source>
</evidence>
<dbReference type="AlphaFoldDB" id="A0AAE0C3R4"/>
<protein>
    <submittedName>
        <fullName evidence="3">Uncharacterized protein</fullName>
    </submittedName>
</protein>
<proteinExistence type="predicted"/>
<feature type="compositionally biased region" description="Polar residues" evidence="2">
    <location>
        <begin position="570"/>
        <end position="587"/>
    </location>
</feature>
<accession>A0AAE0C3R4</accession>
<keyword evidence="4" id="KW-1185">Reference proteome</keyword>
<name>A0AAE0C3R4_9CHLO</name>
<dbReference type="EMBL" id="LGRX02028604">
    <property type="protein sequence ID" value="KAK3247856.1"/>
    <property type="molecule type" value="Genomic_DNA"/>
</dbReference>
<organism evidence="3 4">
    <name type="scientific">Cymbomonas tetramitiformis</name>
    <dbReference type="NCBI Taxonomy" id="36881"/>
    <lineage>
        <taxon>Eukaryota</taxon>
        <taxon>Viridiplantae</taxon>
        <taxon>Chlorophyta</taxon>
        <taxon>Pyramimonadophyceae</taxon>
        <taxon>Pyramimonadales</taxon>
        <taxon>Pyramimonadaceae</taxon>
        <taxon>Cymbomonas</taxon>
    </lineage>
</organism>
<comment type="caution">
    <text evidence="3">The sequence shown here is derived from an EMBL/GenBank/DDBJ whole genome shotgun (WGS) entry which is preliminary data.</text>
</comment>
<feature type="region of interest" description="Disordered" evidence="2">
    <location>
        <begin position="421"/>
        <end position="472"/>
    </location>
</feature>
<keyword evidence="1" id="KW-0175">Coiled coil</keyword>
<evidence type="ECO:0000256" key="1">
    <source>
        <dbReference type="SAM" id="Coils"/>
    </source>
</evidence>
<evidence type="ECO:0000313" key="3">
    <source>
        <dbReference type="EMBL" id="KAK3247856.1"/>
    </source>
</evidence>
<reference evidence="3 4" key="1">
    <citation type="journal article" date="2015" name="Genome Biol. Evol.">
        <title>Comparative Genomics of a Bacterivorous Green Alga Reveals Evolutionary Causalities and Consequences of Phago-Mixotrophic Mode of Nutrition.</title>
        <authorList>
            <person name="Burns J.A."/>
            <person name="Paasch A."/>
            <person name="Narechania A."/>
            <person name="Kim E."/>
        </authorList>
    </citation>
    <scope>NUCLEOTIDE SEQUENCE [LARGE SCALE GENOMIC DNA]</scope>
    <source>
        <strain evidence="3 4">PLY_AMNH</strain>
    </source>
</reference>